<protein>
    <submittedName>
        <fullName evidence="2">Uncharacterized protein</fullName>
    </submittedName>
</protein>
<keyword evidence="3" id="KW-1185">Reference proteome</keyword>
<evidence type="ECO:0000313" key="2">
    <source>
        <dbReference type="EMBL" id="UUI72300.1"/>
    </source>
</evidence>
<feature type="compositionally biased region" description="Polar residues" evidence="1">
    <location>
        <begin position="23"/>
        <end position="35"/>
    </location>
</feature>
<dbReference type="EMBL" id="CP101987">
    <property type="protein sequence ID" value="UUI72300.1"/>
    <property type="molecule type" value="Genomic_DNA"/>
</dbReference>
<dbReference type="Proteomes" id="UP001316384">
    <property type="component" value="Chromosome"/>
</dbReference>
<evidence type="ECO:0000313" key="3">
    <source>
        <dbReference type="Proteomes" id="UP001316384"/>
    </source>
</evidence>
<organism evidence="2 3">
    <name type="scientific">Cellulomonas xiejunii</name>
    <dbReference type="NCBI Taxonomy" id="2968083"/>
    <lineage>
        <taxon>Bacteria</taxon>
        <taxon>Bacillati</taxon>
        <taxon>Actinomycetota</taxon>
        <taxon>Actinomycetes</taxon>
        <taxon>Micrococcales</taxon>
        <taxon>Cellulomonadaceae</taxon>
        <taxon>Cellulomonas</taxon>
    </lineage>
</organism>
<sequence length="44" mass="4828">MATLGHGKICHVELPADDPQEADSASSFAYASTSRMKWRRPPDP</sequence>
<name>A0ABY5KR84_9CELL</name>
<gene>
    <name evidence="2" type="ORF">NP048_02185</name>
</gene>
<feature type="region of interest" description="Disordered" evidence="1">
    <location>
        <begin position="1"/>
        <end position="44"/>
    </location>
</feature>
<dbReference type="RefSeq" id="WP_255620236.1">
    <property type="nucleotide sequence ID" value="NZ_CP101987.1"/>
</dbReference>
<evidence type="ECO:0000256" key="1">
    <source>
        <dbReference type="SAM" id="MobiDB-lite"/>
    </source>
</evidence>
<accession>A0ABY5KR84</accession>
<reference evidence="2 3" key="1">
    <citation type="submission" date="2022-07" db="EMBL/GenBank/DDBJ databases">
        <title>Novel species in genus cellulomonas.</title>
        <authorList>
            <person name="Ye L."/>
        </authorList>
    </citation>
    <scope>NUCLEOTIDE SEQUENCE [LARGE SCALE GENOMIC DNA]</scope>
    <source>
        <strain evidence="3">zg-B89</strain>
    </source>
</reference>
<proteinExistence type="predicted"/>